<organism evidence="3 4">
    <name type="scientific">Microdochium trichocladiopsis</name>
    <dbReference type="NCBI Taxonomy" id="1682393"/>
    <lineage>
        <taxon>Eukaryota</taxon>
        <taxon>Fungi</taxon>
        <taxon>Dikarya</taxon>
        <taxon>Ascomycota</taxon>
        <taxon>Pezizomycotina</taxon>
        <taxon>Sordariomycetes</taxon>
        <taxon>Xylariomycetidae</taxon>
        <taxon>Xylariales</taxon>
        <taxon>Microdochiaceae</taxon>
        <taxon>Microdochium</taxon>
    </lineage>
</organism>
<dbReference type="EMBL" id="JAGTJQ010000006">
    <property type="protein sequence ID" value="KAH7029037.1"/>
    <property type="molecule type" value="Genomic_DNA"/>
</dbReference>
<keyword evidence="1" id="KW-0472">Membrane</keyword>
<gene>
    <name evidence="3" type="ORF">B0I36DRAFT_324899</name>
</gene>
<protein>
    <submittedName>
        <fullName evidence="3">Uncharacterized protein</fullName>
    </submittedName>
</protein>
<feature type="chain" id="PRO_5040260503" evidence="2">
    <location>
        <begin position="20"/>
        <end position="98"/>
    </location>
</feature>
<name>A0A9P9BPA1_9PEZI</name>
<evidence type="ECO:0000256" key="1">
    <source>
        <dbReference type="SAM" id="Phobius"/>
    </source>
</evidence>
<sequence>MVSIAVTTLMLLPLNVVSALLSIPNFYGTEPSPRIFAGMMFGVVMLLLAVYISVHNWTSLKSTSLNLASAIQVQLLRRGVSRNGTWNQDCDLEQVPVT</sequence>
<dbReference type="AlphaFoldDB" id="A0A9P9BPA1"/>
<dbReference type="GeneID" id="70183720"/>
<keyword evidence="1" id="KW-1133">Transmembrane helix</keyword>
<proteinExistence type="predicted"/>
<evidence type="ECO:0000313" key="3">
    <source>
        <dbReference type="EMBL" id="KAH7029037.1"/>
    </source>
</evidence>
<keyword evidence="1" id="KW-0812">Transmembrane</keyword>
<accession>A0A9P9BPA1</accession>
<feature type="transmembrane region" description="Helical" evidence="1">
    <location>
        <begin position="35"/>
        <end position="54"/>
    </location>
</feature>
<keyword evidence="4" id="KW-1185">Reference proteome</keyword>
<dbReference type="Proteomes" id="UP000756346">
    <property type="component" value="Unassembled WGS sequence"/>
</dbReference>
<keyword evidence="2" id="KW-0732">Signal</keyword>
<comment type="caution">
    <text evidence="3">The sequence shown here is derived from an EMBL/GenBank/DDBJ whole genome shotgun (WGS) entry which is preliminary data.</text>
</comment>
<feature type="signal peptide" evidence="2">
    <location>
        <begin position="1"/>
        <end position="19"/>
    </location>
</feature>
<evidence type="ECO:0000256" key="2">
    <source>
        <dbReference type="SAM" id="SignalP"/>
    </source>
</evidence>
<dbReference type="RefSeq" id="XP_046011325.1">
    <property type="nucleotide sequence ID" value="XM_046154174.1"/>
</dbReference>
<reference evidence="3" key="1">
    <citation type="journal article" date="2021" name="Nat. Commun.">
        <title>Genetic determinants of endophytism in the Arabidopsis root mycobiome.</title>
        <authorList>
            <person name="Mesny F."/>
            <person name="Miyauchi S."/>
            <person name="Thiergart T."/>
            <person name="Pickel B."/>
            <person name="Atanasova L."/>
            <person name="Karlsson M."/>
            <person name="Huettel B."/>
            <person name="Barry K.W."/>
            <person name="Haridas S."/>
            <person name="Chen C."/>
            <person name="Bauer D."/>
            <person name="Andreopoulos W."/>
            <person name="Pangilinan J."/>
            <person name="LaButti K."/>
            <person name="Riley R."/>
            <person name="Lipzen A."/>
            <person name="Clum A."/>
            <person name="Drula E."/>
            <person name="Henrissat B."/>
            <person name="Kohler A."/>
            <person name="Grigoriev I.V."/>
            <person name="Martin F.M."/>
            <person name="Hacquard S."/>
        </authorList>
    </citation>
    <scope>NUCLEOTIDE SEQUENCE</scope>
    <source>
        <strain evidence="3">MPI-CAGE-CH-0230</strain>
    </source>
</reference>
<evidence type="ECO:0000313" key="4">
    <source>
        <dbReference type="Proteomes" id="UP000756346"/>
    </source>
</evidence>